<feature type="transmembrane region" description="Helical" evidence="7">
    <location>
        <begin position="250"/>
        <end position="268"/>
    </location>
</feature>
<gene>
    <name evidence="9" type="ORF">EXY23_06255</name>
</gene>
<organism evidence="9 10">
    <name type="scientific">Roseicella aquatilis</name>
    <dbReference type="NCBI Taxonomy" id="2527868"/>
    <lineage>
        <taxon>Bacteria</taxon>
        <taxon>Pseudomonadati</taxon>
        <taxon>Pseudomonadota</taxon>
        <taxon>Alphaproteobacteria</taxon>
        <taxon>Acetobacterales</taxon>
        <taxon>Roseomonadaceae</taxon>
        <taxon>Roseicella</taxon>
    </lineage>
</organism>
<keyword evidence="7" id="KW-0813">Transport</keyword>
<feature type="transmembrane region" description="Helical" evidence="7">
    <location>
        <begin position="324"/>
        <end position="352"/>
    </location>
</feature>
<feature type="transmembrane region" description="Helical" evidence="7">
    <location>
        <begin position="222"/>
        <end position="244"/>
    </location>
</feature>
<dbReference type="RefSeq" id="WP_132285693.1">
    <property type="nucleotide sequence ID" value="NZ_SKBM01000004.1"/>
</dbReference>
<evidence type="ECO:0000256" key="5">
    <source>
        <dbReference type="ARBA" id="ARBA00022989"/>
    </source>
</evidence>
<evidence type="ECO:0000256" key="4">
    <source>
        <dbReference type="ARBA" id="ARBA00022692"/>
    </source>
</evidence>
<keyword evidence="2" id="KW-1003">Cell membrane</keyword>
<dbReference type="Proteomes" id="UP000295023">
    <property type="component" value="Unassembled WGS sequence"/>
</dbReference>
<accession>A0A4R4DWB8</accession>
<sequence>MSIELITVLLFGSFLLLMVAGVPLVFSLGGSAVIGTYFLWGPDALYAVGIRTFSSATSFVLLAIPMFIFMGAMLERSGIASDLYTMMQKWLGAVRGGLAVGTVLVCTIFAALVGVSGAATVTMGLVALPSMLNHSYDKGISLGSIAAGGALGVLIPPSVLMIVLGLYTNTSVGMLFMGGITAGLVLVTLFIIYILVVSAIWPHLGPAVPEHERASFPEKLAALRSVILPILLVMTVLGSIIAGAATPSEAAGLGAFGAMLCALVKGRLTWPTIYESCKITLRLSCMVMWIVFAAAIFTSLYAAVGADQMVRDALALLPGGRWGVLIGMQVIWIIMGCFLDPIGIMILTAPLFFPIATQLGFDPVWLGVLFVVNMEMAFLTPPFGFNLFYLRSVAPANVTMADIYRSVGPFVALQALALALMMMFPELITWLPYTLMR</sequence>
<evidence type="ECO:0000256" key="1">
    <source>
        <dbReference type="ARBA" id="ARBA00004429"/>
    </source>
</evidence>
<evidence type="ECO:0000256" key="7">
    <source>
        <dbReference type="RuleBase" id="RU369079"/>
    </source>
</evidence>
<keyword evidence="10" id="KW-1185">Reference proteome</keyword>
<comment type="subcellular location">
    <subcellularLocation>
        <location evidence="1 7">Cell inner membrane</location>
        <topology evidence="1 7">Multi-pass membrane protein</topology>
    </subcellularLocation>
</comment>
<feature type="transmembrane region" description="Helical" evidence="7">
    <location>
        <begin position="364"/>
        <end position="390"/>
    </location>
</feature>
<feature type="transmembrane region" description="Helical" evidence="7">
    <location>
        <begin position="139"/>
        <end position="167"/>
    </location>
</feature>
<keyword evidence="4 7" id="KW-0812">Transmembrane</keyword>
<dbReference type="GO" id="GO:0005886">
    <property type="term" value="C:plasma membrane"/>
    <property type="evidence" value="ECO:0007669"/>
    <property type="project" value="UniProtKB-SubCell"/>
</dbReference>
<comment type="subunit">
    <text evidence="7">The complex comprises the extracytoplasmic solute receptor protein and the two transmembrane proteins.</text>
</comment>
<comment type="function">
    <text evidence="7">Part of the tripartite ATP-independent periplasmic (TRAP) transport system.</text>
</comment>
<evidence type="ECO:0000256" key="3">
    <source>
        <dbReference type="ARBA" id="ARBA00022519"/>
    </source>
</evidence>
<comment type="similarity">
    <text evidence="7">Belongs to the TRAP transporter large permease family.</text>
</comment>
<name>A0A4R4DWB8_9PROT</name>
<dbReference type="AlphaFoldDB" id="A0A4R4DWB8"/>
<feature type="transmembrane region" description="Helical" evidence="7">
    <location>
        <begin position="173"/>
        <end position="201"/>
    </location>
</feature>
<dbReference type="OrthoDB" id="7339120at2"/>
<proteinExistence type="inferred from homology"/>
<evidence type="ECO:0000259" key="8">
    <source>
        <dbReference type="Pfam" id="PF06808"/>
    </source>
</evidence>
<feature type="transmembrane region" description="Helical" evidence="7">
    <location>
        <begin position="410"/>
        <end position="433"/>
    </location>
</feature>
<dbReference type="NCBIfam" id="TIGR00786">
    <property type="entry name" value="dctM"/>
    <property type="match status" value="1"/>
</dbReference>
<dbReference type="PANTHER" id="PTHR33362">
    <property type="entry name" value="SIALIC ACID TRAP TRANSPORTER PERMEASE PROTEIN SIAT-RELATED"/>
    <property type="match status" value="1"/>
</dbReference>
<reference evidence="9 10" key="1">
    <citation type="submission" date="2019-03" db="EMBL/GenBank/DDBJ databases">
        <title>Paracraurococcus aquatilis NE82 genome sequence.</title>
        <authorList>
            <person name="Zhao Y."/>
            <person name="Du Z."/>
        </authorList>
    </citation>
    <scope>NUCLEOTIDE SEQUENCE [LARGE SCALE GENOMIC DNA]</scope>
    <source>
        <strain evidence="9 10">NE82</strain>
    </source>
</reference>
<feature type="transmembrane region" description="Helical" evidence="7">
    <location>
        <begin position="52"/>
        <end position="74"/>
    </location>
</feature>
<keyword evidence="3 7" id="KW-0997">Cell inner membrane</keyword>
<evidence type="ECO:0000256" key="2">
    <source>
        <dbReference type="ARBA" id="ARBA00022475"/>
    </source>
</evidence>
<evidence type="ECO:0000313" key="9">
    <source>
        <dbReference type="EMBL" id="TCZ64968.1"/>
    </source>
</evidence>
<evidence type="ECO:0000256" key="6">
    <source>
        <dbReference type="ARBA" id="ARBA00023136"/>
    </source>
</evidence>
<dbReference type="Pfam" id="PF06808">
    <property type="entry name" value="DctM"/>
    <property type="match status" value="1"/>
</dbReference>
<evidence type="ECO:0000313" key="10">
    <source>
        <dbReference type="Proteomes" id="UP000295023"/>
    </source>
</evidence>
<feature type="transmembrane region" description="Helical" evidence="7">
    <location>
        <begin position="94"/>
        <end position="127"/>
    </location>
</feature>
<dbReference type="PANTHER" id="PTHR33362:SF7">
    <property type="entry name" value="SLL1103 PROTEIN"/>
    <property type="match status" value="1"/>
</dbReference>
<comment type="caution">
    <text evidence="9">The sequence shown here is derived from an EMBL/GenBank/DDBJ whole genome shotgun (WGS) entry which is preliminary data.</text>
</comment>
<dbReference type="InterPro" id="IPR010656">
    <property type="entry name" value="DctM"/>
</dbReference>
<feature type="transmembrane region" description="Helical" evidence="7">
    <location>
        <begin position="280"/>
        <end position="304"/>
    </location>
</feature>
<keyword evidence="5 7" id="KW-1133">Transmembrane helix</keyword>
<dbReference type="EMBL" id="SKBM01000004">
    <property type="protein sequence ID" value="TCZ64968.1"/>
    <property type="molecule type" value="Genomic_DNA"/>
</dbReference>
<dbReference type="PIRSF" id="PIRSF006066">
    <property type="entry name" value="HI0050"/>
    <property type="match status" value="1"/>
</dbReference>
<keyword evidence="6 7" id="KW-0472">Membrane</keyword>
<feature type="domain" description="TRAP C4-dicarboxylate transport system permease DctM subunit" evidence="8">
    <location>
        <begin position="11"/>
        <end position="427"/>
    </location>
</feature>
<feature type="transmembrane region" description="Helical" evidence="7">
    <location>
        <begin position="14"/>
        <end position="40"/>
    </location>
</feature>
<protein>
    <recommendedName>
        <fullName evidence="7">TRAP transporter large permease protein</fullName>
    </recommendedName>
</protein>
<dbReference type="InterPro" id="IPR004681">
    <property type="entry name" value="TRAP_DctM"/>
</dbReference>
<dbReference type="GO" id="GO:0022857">
    <property type="term" value="F:transmembrane transporter activity"/>
    <property type="evidence" value="ECO:0007669"/>
    <property type="project" value="UniProtKB-UniRule"/>
</dbReference>